<dbReference type="Proteomes" id="UP000824120">
    <property type="component" value="Chromosome 8"/>
</dbReference>
<protein>
    <recommendedName>
        <fullName evidence="1">DUF7746 domain-containing protein</fullName>
    </recommendedName>
</protein>
<evidence type="ECO:0000313" key="2">
    <source>
        <dbReference type="EMBL" id="KAG5590618.1"/>
    </source>
</evidence>
<dbReference type="PANTHER" id="PTHR33054">
    <property type="entry name" value="CCHC-TYPE DOMAIN-CONTAINING PROTEIN"/>
    <property type="match status" value="1"/>
</dbReference>
<dbReference type="AlphaFoldDB" id="A0A9J5XS58"/>
<gene>
    <name evidence="2" type="ORF">H5410_041132</name>
</gene>
<comment type="caution">
    <text evidence="2">The sequence shown here is derived from an EMBL/GenBank/DDBJ whole genome shotgun (WGS) entry which is preliminary data.</text>
</comment>
<accession>A0A9J5XS58</accession>
<evidence type="ECO:0000313" key="3">
    <source>
        <dbReference type="Proteomes" id="UP000824120"/>
    </source>
</evidence>
<dbReference type="InterPro" id="IPR056648">
    <property type="entry name" value="DUF7746"/>
</dbReference>
<evidence type="ECO:0000259" key="1">
    <source>
        <dbReference type="Pfam" id="PF24925"/>
    </source>
</evidence>
<reference evidence="2 3" key="1">
    <citation type="submission" date="2020-09" db="EMBL/GenBank/DDBJ databases">
        <title>De no assembly of potato wild relative species, Solanum commersonii.</title>
        <authorList>
            <person name="Cho K."/>
        </authorList>
    </citation>
    <scope>NUCLEOTIDE SEQUENCE [LARGE SCALE GENOMIC DNA]</scope>
    <source>
        <strain evidence="2">LZ3.2</strain>
        <tissue evidence="2">Leaf</tissue>
    </source>
</reference>
<proteinExistence type="predicted"/>
<feature type="domain" description="DUF7746" evidence="1">
    <location>
        <begin position="6"/>
        <end position="63"/>
    </location>
</feature>
<name>A0A9J5XS58_SOLCO</name>
<dbReference type="EMBL" id="JACXVP010000008">
    <property type="protein sequence ID" value="KAG5590618.1"/>
    <property type="molecule type" value="Genomic_DNA"/>
</dbReference>
<keyword evidence="3" id="KW-1185">Reference proteome</keyword>
<organism evidence="2 3">
    <name type="scientific">Solanum commersonii</name>
    <name type="common">Commerson's wild potato</name>
    <name type="synonym">Commerson's nightshade</name>
    <dbReference type="NCBI Taxonomy" id="4109"/>
    <lineage>
        <taxon>Eukaryota</taxon>
        <taxon>Viridiplantae</taxon>
        <taxon>Streptophyta</taxon>
        <taxon>Embryophyta</taxon>
        <taxon>Tracheophyta</taxon>
        <taxon>Spermatophyta</taxon>
        <taxon>Magnoliopsida</taxon>
        <taxon>eudicotyledons</taxon>
        <taxon>Gunneridae</taxon>
        <taxon>Pentapetalae</taxon>
        <taxon>asterids</taxon>
        <taxon>lamiids</taxon>
        <taxon>Solanales</taxon>
        <taxon>Solanaceae</taxon>
        <taxon>Solanoideae</taxon>
        <taxon>Solaneae</taxon>
        <taxon>Solanum</taxon>
    </lineage>
</organism>
<sequence length="68" mass="7913">MHVLINILSKLQKMTMVSTAYRTSHNCSNQLITHVLVAGFTNQLKGWWDTHLTDEDKQRIFQSVRLTL</sequence>
<dbReference type="OrthoDB" id="1735266at2759"/>
<dbReference type="PANTHER" id="PTHR33054:SF11">
    <property type="match status" value="1"/>
</dbReference>
<dbReference type="Pfam" id="PF24925">
    <property type="entry name" value="DUF7746"/>
    <property type="match status" value="1"/>
</dbReference>